<reference evidence="13" key="1">
    <citation type="submission" date="2019-10" db="EMBL/GenBank/DDBJ databases">
        <title>The sequence and de novo assembly of the wild yak genome.</title>
        <authorList>
            <person name="Liu Y."/>
        </authorList>
    </citation>
    <scope>NUCLEOTIDE SEQUENCE [LARGE SCALE GENOMIC DNA]</scope>
    <source>
        <strain evidence="13">WY2019</strain>
    </source>
</reference>
<dbReference type="GO" id="GO:1904779">
    <property type="term" value="P:regulation of protein localization to centrosome"/>
    <property type="evidence" value="ECO:0007669"/>
    <property type="project" value="TreeGrafter"/>
</dbReference>
<dbReference type="InterPro" id="IPR032675">
    <property type="entry name" value="LRR_dom_sf"/>
</dbReference>
<keyword evidence="4" id="KW-0677">Repeat</keyword>
<comment type="subunit">
    <text evidence="9">Interacts with KIZ, PCM1 and CDK5RAP2.</text>
</comment>
<keyword evidence="14" id="KW-1185">Reference proteome</keyword>
<dbReference type="GO" id="GO:0007051">
    <property type="term" value="P:spindle organization"/>
    <property type="evidence" value="ECO:0007669"/>
    <property type="project" value="TreeGrafter"/>
</dbReference>
<feature type="compositionally biased region" description="Polar residues" evidence="11">
    <location>
        <begin position="403"/>
        <end position="417"/>
    </location>
</feature>
<accession>A0A6B0R4C2</accession>
<evidence type="ECO:0000256" key="3">
    <source>
        <dbReference type="ARBA" id="ARBA00022614"/>
    </source>
</evidence>
<dbReference type="GO" id="GO:0034451">
    <property type="term" value="C:centriolar satellite"/>
    <property type="evidence" value="ECO:0007669"/>
    <property type="project" value="TreeGrafter"/>
</dbReference>
<evidence type="ECO:0000313" key="14">
    <source>
        <dbReference type="Proteomes" id="UP000322234"/>
    </source>
</evidence>
<feature type="compositionally biased region" description="Polar residues" evidence="11">
    <location>
        <begin position="325"/>
        <end position="341"/>
    </location>
</feature>
<sequence length="736" mass="81484">MACLPYPARGPPAQPRLVCFHRRQSAITLAKISPLSCQPTVCGCPNSIGTWGPEMNALLLGENFDEQNFDELNAITECPAPGEMSANQSLLFHVHEAGAGRCAPFETMAPGGRVVLCEEKIREKSGLAPHCDLAELQSLSIPGTYQEKITHLGNSLMNLTSLKSLDLSRNSLVSLEGIECLTALESLNLYYNRISSLAEVFRLHSLAGLLDVDLRLNPVVKSEPDYRLFVVHMLPGLQQLDDRPVRESERRASRLHFGSEESLDSEQSFPSHRARFACLCRPHHSRVKCTDSSAKKCLVMDADDEAVLSLIAECEWDLSNPPGGMSSSQKESEASLQTSQAESRHRLSPQSVQHQCGDSLWKGPERRRSSSRAGCVEPRLQDQRCGELPPQRFTPDSTETEDSGASSQKSSVSTQKMLNPLPAPEKYRKRRMPGGRFQAPADEACLSCLEGSLSVSRRSSSEGWGQATSSLSATPGPEQPRPPSASEACPKLHSTALPGKKATLEALLLEALLDLVDRHWSGRRSLHSSEAFLAQARHILSSVQEFTTTQDTSTTVNEEISSLTLENKSLHSRLTELQQQYGVKMTEVVLELSDTRKEMDYLRQHLDRSLEESSSLKSLLLSMKKDVRTADAPSALNLQISGLQASMKRLSGELVELRQHLEHYDKIQELTQMLQESHSSLVSTNERLLQELDQVRAQHQAEVEQLHWSYKELKKTLALFPGSPRDARPASPPRAL</sequence>
<keyword evidence="2" id="KW-0963">Cytoplasm</keyword>
<feature type="region of interest" description="Disordered" evidence="11">
    <location>
        <begin position="459"/>
        <end position="491"/>
    </location>
</feature>
<organism evidence="13 14">
    <name type="scientific">Bos mutus</name>
    <name type="common">wild yak</name>
    <dbReference type="NCBI Taxonomy" id="72004"/>
    <lineage>
        <taxon>Eukaryota</taxon>
        <taxon>Metazoa</taxon>
        <taxon>Chordata</taxon>
        <taxon>Craniata</taxon>
        <taxon>Vertebrata</taxon>
        <taxon>Euteleostomi</taxon>
        <taxon>Mammalia</taxon>
        <taxon>Eutheria</taxon>
        <taxon>Laurasiatheria</taxon>
        <taxon>Artiodactyla</taxon>
        <taxon>Ruminantia</taxon>
        <taxon>Pecora</taxon>
        <taxon>Bovidae</taxon>
        <taxon>Bovinae</taxon>
        <taxon>Bos</taxon>
    </lineage>
</organism>
<evidence type="ECO:0000256" key="9">
    <source>
        <dbReference type="ARBA" id="ARBA00064594"/>
    </source>
</evidence>
<keyword evidence="3" id="KW-0433">Leucine-rich repeat</keyword>
<evidence type="ECO:0000256" key="6">
    <source>
        <dbReference type="ARBA" id="ARBA00023212"/>
    </source>
</evidence>
<evidence type="ECO:0000256" key="7">
    <source>
        <dbReference type="ARBA" id="ARBA00059385"/>
    </source>
</evidence>
<keyword evidence="6" id="KW-0206">Cytoskeleton</keyword>
<dbReference type="InterPro" id="IPR003591">
    <property type="entry name" value="Leu-rich_rpt_typical-subtyp"/>
</dbReference>
<evidence type="ECO:0000256" key="1">
    <source>
        <dbReference type="ARBA" id="ARBA00004300"/>
    </source>
</evidence>
<dbReference type="AlphaFoldDB" id="A0A6B0R4C2"/>
<dbReference type="PROSITE" id="PS51450">
    <property type="entry name" value="LRR"/>
    <property type="match status" value="2"/>
</dbReference>
<dbReference type="SUPFAM" id="SSF52058">
    <property type="entry name" value="L domain-like"/>
    <property type="match status" value="1"/>
</dbReference>
<keyword evidence="5" id="KW-0175">Coiled coil</keyword>
<evidence type="ECO:0000256" key="5">
    <source>
        <dbReference type="ARBA" id="ARBA00023054"/>
    </source>
</evidence>
<comment type="caution">
    <text evidence="13">The sequence shown here is derived from an EMBL/GenBank/DDBJ whole genome shotgun (WGS) entry which is preliminary data.</text>
</comment>
<dbReference type="InterPro" id="IPR001611">
    <property type="entry name" value="Leu-rich_rpt"/>
</dbReference>
<dbReference type="Proteomes" id="UP000322234">
    <property type="component" value="Unassembled WGS sequence"/>
</dbReference>
<dbReference type="GO" id="GO:0007099">
    <property type="term" value="P:centriole replication"/>
    <property type="evidence" value="ECO:0007669"/>
    <property type="project" value="TreeGrafter"/>
</dbReference>
<evidence type="ECO:0000256" key="8">
    <source>
        <dbReference type="ARBA" id="ARBA00061023"/>
    </source>
</evidence>
<proteinExistence type="inferred from homology"/>
<protein>
    <recommendedName>
        <fullName evidence="10">Centrosomal protein of 72 kDa</fullName>
    </recommendedName>
</protein>
<feature type="region of interest" description="Disordered" evidence="11">
    <location>
        <begin position="319"/>
        <end position="438"/>
    </location>
</feature>
<dbReference type="SMART" id="SM00365">
    <property type="entry name" value="LRR_SD22"/>
    <property type="match status" value="2"/>
</dbReference>
<evidence type="ECO:0000256" key="4">
    <source>
        <dbReference type="ARBA" id="ARBA00022737"/>
    </source>
</evidence>
<gene>
    <name evidence="13" type="ORF">E5288_WYG012079</name>
</gene>
<dbReference type="FunFam" id="3.80.10.10:FF:000489">
    <property type="entry name" value="Centrosomal protein of 72 kDa"/>
    <property type="match status" value="1"/>
</dbReference>
<evidence type="ECO:0000259" key="12">
    <source>
        <dbReference type="SMART" id="SM00446"/>
    </source>
</evidence>
<feature type="domain" description="U2A'/phosphoprotein 32 family A C-terminal" evidence="12">
    <location>
        <begin position="223"/>
        <end position="241"/>
    </location>
</feature>
<dbReference type="SMART" id="SM00446">
    <property type="entry name" value="LRRcap"/>
    <property type="match status" value="1"/>
</dbReference>
<dbReference type="SMART" id="SM00369">
    <property type="entry name" value="LRR_TYP"/>
    <property type="match status" value="2"/>
</dbReference>
<name>A0A6B0R4C2_9CETA</name>
<evidence type="ECO:0000313" key="13">
    <source>
        <dbReference type="EMBL" id="MXQ84142.1"/>
    </source>
</evidence>
<comment type="similarity">
    <text evidence="8">Belongs to the CEP72 family.</text>
</comment>
<dbReference type="InterPro" id="IPR055320">
    <property type="entry name" value="CEP72-like"/>
</dbReference>
<dbReference type="Pfam" id="PF14580">
    <property type="entry name" value="LRR_9"/>
    <property type="match status" value="1"/>
</dbReference>
<evidence type="ECO:0000256" key="2">
    <source>
        <dbReference type="ARBA" id="ARBA00022490"/>
    </source>
</evidence>
<dbReference type="PANTHER" id="PTHR23311:SF7">
    <property type="entry name" value="CENTROSOMAL PROTEIN OF 72 KDA"/>
    <property type="match status" value="1"/>
</dbReference>
<comment type="function">
    <text evidence="7">Involved in the recruitment of key centrosomal proteins to the centrosome. Provides centrosomal microtubule-nucleation activity on the gamma-tubulin ring complexes (gamma-TuRCs) and has critical roles in forming a focused bipolar spindle, which is needed for proper tension generation between sister chromatids. Required for localization of KIZ, AKAP9 and gamma-tubulin ring complexes (gamma-TuRCs). Involved in centriole duplication. Required for CDK5RAP22, CEP152, WDR62 and CEP63 centrosomal localization and promotes the centrosomal localization of CDK2.</text>
</comment>
<dbReference type="EMBL" id="VBQZ03000019">
    <property type="protein sequence ID" value="MXQ84142.1"/>
    <property type="molecule type" value="Genomic_DNA"/>
</dbReference>
<evidence type="ECO:0000256" key="11">
    <source>
        <dbReference type="SAM" id="MobiDB-lite"/>
    </source>
</evidence>
<dbReference type="Gene3D" id="3.80.10.10">
    <property type="entry name" value="Ribonuclease Inhibitor"/>
    <property type="match status" value="1"/>
</dbReference>
<dbReference type="PANTHER" id="PTHR23311">
    <property type="entry name" value="HEAT SHOCK REGULATED 2"/>
    <property type="match status" value="1"/>
</dbReference>
<comment type="subcellular location">
    <subcellularLocation>
        <location evidence="1">Cytoplasm</location>
        <location evidence="1">Cytoskeleton</location>
        <location evidence="1">Microtubule organizing center</location>
        <location evidence="1">Centrosome</location>
    </subcellularLocation>
</comment>
<dbReference type="InterPro" id="IPR003603">
    <property type="entry name" value="U2A'_phosphoprotein32A_C"/>
</dbReference>
<evidence type="ECO:0000256" key="10">
    <source>
        <dbReference type="ARBA" id="ARBA00070210"/>
    </source>
</evidence>